<dbReference type="SMART" id="SM00054">
    <property type="entry name" value="EFh"/>
    <property type="match status" value="3"/>
</dbReference>
<dbReference type="STRING" id="542762.A0A4S4ESQ2"/>
<dbReference type="InterPro" id="IPR039647">
    <property type="entry name" value="EF_hand_pair_protein_CML-like"/>
</dbReference>
<proteinExistence type="predicted"/>
<evidence type="ECO:0000256" key="1">
    <source>
        <dbReference type="ARBA" id="ARBA00022723"/>
    </source>
</evidence>
<dbReference type="SUPFAM" id="SSF47473">
    <property type="entry name" value="EF-hand"/>
    <property type="match status" value="1"/>
</dbReference>
<comment type="caution">
    <text evidence="5">The sequence shown here is derived from an EMBL/GenBank/DDBJ whole genome shotgun (WGS) entry which is preliminary data.</text>
</comment>
<evidence type="ECO:0000313" key="5">
    <source>
        <dbReference type="EMBL" id="THG19888.1"/>
    </source>
</evidence>
<name>A0A4S4ESQ2_CAMSN</name>
<feature type="domain" description="EF-hand" evidence="4">
    <location>
        <begin position="84"/>
        <end position="119"/>
    </location>
</feature>
<dbReference type="InterPro" id="IPR002048">
    <property type="entry name" value="EF_hand_dom"/>
</dbReference>
<feature type="domain" description="EF-hand" evidence="4">
    <location>
        <begin position="4"/>
        <end position="39"/>
    </location>
</feature>
<keyword evidence="2" id="KW-0677">Repeat</keyword>
<organism evidence="5 6">
    <name type="scientific">Camellia sinensis var. sinensis</name>
    <name type="common">China tea</name>
    <dbReference type="NCBI Taxonomy" id="542762"/>
    <lineage>
        <taxon>Eukaryota</taxon>
        <taxon>Viridiplantae</taxon>
        <taxon>Streptophyta</taxon>
        <taxon>Embryophyta</taxon>
        <taxon>Tracheophyta</taxon>
        <taxon>Spermatophyta</taxon>
        <taxon>Magnoliopsida</taxon>
        <taxon>eudicotyledons</taxon>
        <taxon>Gunneridae</taxon>
        <taxon>Pentapetalae</taxon>
        <taxon>asterids</taxon>
        <taxon>Ericales</taxon>
        <taxon>Theaceae</taxon>
        <taxon>Camellia</taxon>
    </lineage>
</organism>
<keyword evidence="1" id="KW-0479">Metal-binding</keyword>
<dbReference type="PROSITE" id="PS00018">
    <property type="entry name" value="EF_HAND_1"/>
    <property type="match status" value="3"/>
</dbReference>
<dbReference type="InterPro" id="IPR011992">
    <property type="entry name" value="EF-hand-dom_pair"/>
</dbReference>
<dbReference type="Proteomes" id="UP000306102">
    <property type="component" value="Unassembled WGS sequence"/>
</dbReference>
<evidence type="ECO:0000256" key="3">
    <source>
        <dbReference type="ARBA" id="ARBA00022837"/>
    </source>
</evidence>
<evidence type="ECO:0000313" key="6">
    <source>
        <dbReference type="Proteomes" id="UP000306102"/>
    </source>
</evidence>
<dbReference type="Gene3D" id="1.10.238.10">
    <property type="entry name" value="EF-hand"/>
    <property type="match status" value="1"/>
</dbReference>
<evidence type="ECO:0000256" key="2">
    <source>
        <dbReference type="ARBA" id="ARBA00022737"/>
    </source>
</evidence>
<dbReference type="FunFam" id="1.10.238.10:FF:000001">
    <property type="entry name" value="Calmodulin 1"/>
    <property type="match status" value="1"/>
</dbReference>
<gene>
    <name evidence="5" type="ORF">TEA_005028</name>
</gene>
<dbReference type="InterPro" id="IPR018247">
    <property type="entry name" value="EF_Hand_1_Ca_BS"/>
</dbReference>
<protein>
    <recommendedName>
        <fullName evidence="4">EF-hand domain-containing protein</fullName>
    </recommendedName>
</protein>
<dbReference type="Pfam" id="PF13499">
    <property type="entry name" value="EF-hand_7"/>
    <property type="match status" value="1"/>
</dbReference>
<accession>A0A4S4ESQ2</accession>
<dbReference type="GO" id="GO:0005509">
    <property type="term" value="F:calcium ion binding"/>
    <property type="evidence" value="ECO:0007669"/>
    <property type="project" value="InterPro"/>
</dbReference>
<dbReference type="AlphaFoldDB" id="A0A4S4ESQ2"/>
<dbReference type="Pfam" id="PF00036">
    <property type="entry name" value="EF-hand_1"/>
    <property type="match status" value="1"/>
</dbReference>
<dbReference type="CDD" id="cd00051">
    <property type="entry name" value="EFh"/>
    <property type="match status" value="2"/>
</dbReference>
<sequence length="156" mass="17910">MSPLNTNDLKRIFEKLDRNGDGFVSLNEFKWFLQKIGVQTSLDEFESLLDKTSLDLLDFLFFYDTMVMQNINGDQSKGVEENKDLESDLAKAFKVYDLNGDGFISCEELQIVLSQLGLWNEHCGRDSKSMVKVYDTNSDGVLDFEEFKNMMLLTTS</sequence>
<reference evidence="5 6" key="1">
    <citation type="journal article" date="2018" name="Proc. Natl. Acad. Sci. U.S.A.">
        <title>Draft genome sequence of Camellia sinensis var. sinensis provides insights into the evolution of the tea genome and tea quality.</title>
        <authorList>
            <person name="Wei C."/>
            <person name="Yang H."/>
            <person name="Wang S."/>
            <person name="Zhao J."/>
            <person name="Liu C."/>
            <person name="Gao L."/>
            <person name="Xia E."/>
            <person name="Lu Y."/>
            <person name="Tai Y."/>
            <person name="She G."/>
            <person name="Sun J."/>
            <person name="Cao H."/>
            <person name="Tong W."/>
            <person name="Gao Q."/>
            <person name="Li Y."/>
            <person name="Deng W."/>
            <person name="Jiang X."/>
            <person name="Wang W."/>
            <person name="Chen Q."/>
            <person name="Zhang S."/>
            <person name="Li H."/>
            <person name="Wu J."/>
            <person name="Wang P."/>
            <person name="Li P."/>
            <person name="Shi C."/>
            <person name="Zheng F."/>
            <person name="Jian J."/>
            <person name="Huang B."/>
            <person name="Shan D."/>
            <person name="Shi M."/>
            <person name="Fang C."/>
            <person name="Yue Y."/>
            <person name="Li F."/>
            <person name="Li D."/>
            <person name="Wei S."/>
            <person name="Han B."/>
            <person name="Jiang C."/>
            <person name="Yin Y."/>
            <person name="Xia T."/>
            <person name="Zhang Z."/>
            <person name="Bennetzen J.L."/>
            <person name="Zhao S."/>
            <person name="Wan X."/>
        </authorList>
    </citation>
    <scope>NUCLEOTIDE SEQUENCE [LARGE SCALE GENOMIC DNA]</scope>
    <source>
        <strain evidence="6">cv. Shuchazao</strain>
        <tissue evidence="5">Leaf</tissue>
    </source>
</reference>
<keyword evidence="3" id="KW-0106">Calcium</keyword>
<dbReference type="PANTHER" id="PTHR10891">
    <property type="entry name" value="EF-HAND CALCIUM-BINDING DOMAIN CONTAINING PROTEIN"/>
    <property type="match status" value="1"/>
</dbReference>
<feature type="domain" description="EF-hand" evidence="4">
    <location>
        <begin position="122"/>
        <end position="156"/>
    </location>
</feature>
<evidence type="ECO:0000259" key="4">
    <source>
        <dbReference type="PROSITE" id="PS50222"/>
    </source>
</evidence>
<dbReference type="EMBL" id="SDRB02002226">
    <property type="protein sequence ID" value="THG19888.1"/>
    <property type="molecule type" value="Genomic_DNA"/>
</dbReference>
<keyword evidence="6" id="KW-1185">Reference proteome</keyword>
<dbReference type="PROSITE" id="PS50222">
    <property type="entry name" value="EF_HAND_2"/>
    <property type="match status" value="3"/>
</dbReference>